<keyword evidence="2" id="KW-1185">Reference proteome</keyword>
<organism evidence="1 2">
    <name type="scientific">Dryococelus australis</name>
    <dbReference type="NCBI Taxonomy" id="614101"/>
    <lineage>
        <taxon>Eukaryota</taxon>
        <taxon>Metazoa</taxon>
        <taxon>Ecdysozoa</taxon>
        <taxon>Arthropoda</taxon>
        <taxon>Hexapoda</taxon>
        <taxon>Insecta</taxon>
        <taxon>Pterygota</taxon>
        <taxon>Neoptera</taxon>
        <taxon>Polyneoptera</taxon>
        <taxon>Phasmatodea</taxon>
        <taxon>Verophasmatodea</taxon>
        <taxon>Anareolatae</taxon>
        <taxon>Phasmatidae</taxon>
        <taxon>Eurycanthinae</taxon>
        <taxon>Dryococelus</taxon>
    </lineage>
</organism>
<dbReference type="Gene3D" id="2.130.10.10">
    <property type="entry name" value="YVTN repeat-like/Quinoprotein amine dehydrogenase"/>
    <property type="match status" value="1"/>
</dbReference>
<name>A0ABQ9IBQ3_9NEOP</name>
<dbReference type="InterPro" id="IPR015943">
    <property type="entry name" value="WD40/YVTN_repeat-like_dom_sf"/>
</dbReference>
<dbReference type="SUPFAM" id="SSF50978">
    <property type="entry name" value="WD40 repeat-like"/>
    <property type="match status" value="1"/>
</dbReference>
<dbReference type="EMBL" id="JARBHB010000002">
    <property type="protein sequence ID" value="KAJ8894086.1"/>
    <property type="molecule type" value="Genomic_DNA"/>
</dbReference>
<gene>
    <name evidence="1" type="ORF">PR048_006696</name>
</gene>
<comment type="caution">
    <text evidence="1">The sequence shown here is derived from an EMBL/GenBank/DDBJ whole genome shotgun (WGS) entry which is preliminary data.</text>
</comment>
<evidence type="ECO:0000313" key="2">
    <source>
        <dbReference type="Proteomes" id="UP001159363"/>
    </source>
</evidence>
<protein>
    <submittedName>
        <fullName evidence="1">Uncharacterized protein</fullName>
    </submittedName>
</protein>
<reference evidence="1 2" key="1">
    <citation type="submission" date="2023-02" db="EMBL/GenBank/DDBJ databases">
        <title>LHISI_Scaffold_Assembly.</title>
        <authorList>
            <person name="Stuart O.P."/>
            <person name="Cleave R."/>
            <person name="Magrath M.J.L."/>
            <person name="Mikheyev A.S."/>
        </authorList>
    </citation>
    <scope>NUCLEOTIDE SEQUENCE [LARGE SCALE GENOMIC DNA]</scope>
    <source>
        <strain evidence="1">Daus_M_001</strain>
        <tissue evidence="1">Leg muscle</tissue>
    </source>
</reference>
<proteinExistence type="predicted"/>
<dbReference type="Proteomes" id="UP001159363">
    <property type="component" value="Chromosome 2"/>
</dbReference>
<accession>A0ABQ9IBQ3</accession>
<dbReference type="InterPro" id="IPR036322">
    <property type="entry name" value="WD40_repeat_dom_sf"/>
</dbReference>
<sequence length="69" mass="7530">MVWCVHAQDLEGKLLVDELCPEVVSQFCGVDTEPPQCLCLTWSGDGQTLFAGYSDNNIRAWQVVPAASS</sequence>
<evidence type="ECO:0000313" key="1">
    <source>
        <dbReference type="EMBL" id="KAJ8894086.1"/>
    </source>
</evidence>